<proteinExistence type="predicted"/>
<dbReference type="AlphaFoldDB" id="A0A7D5SN30"/>
<organism evidence="3 4">
    <name type="scientific">Serratia symbiotica</name>
    <dbReference type="NCBI Taxonomy" id="138074"/>
    <lineage>
        <taxon>Bacteria</taxon>
        <taxon>Pseudomonadati</taxon>
        <taxon>Pseudomonadota</taxon>
        <taxon>Gammaproteobacteria</taxon>
        <taxon>Enterobacterales</taxon>
        <taxon>Yersiniaceae</taxon>
        <taxon>Serratia</taxon>
    </lineage>
</organism>
<keyword evidence="3" id="KW-0614">Plasmid</keyword>
<dbReference type="SUPFAM" id="SSF47413">
    <property type="entry name" value="lambda repressor-like DNA-binding domains"/>
    <property type="match status" value="1"/>
</dbReference>
<dbReference type="Proteomes" id="UP000042738">
    <property type="component" value="Plasmid pSsAf2.3-1"/>
</dbReference>
<evidence type="ECO:0000313" key="4">
    <source>
        <dbReference type="Proteomes" id="UP000042738"/>
    </source>
</evidence>
<dbReference type="GO" id="GO:0003677">
    <property type="term" value="F:DNA binding"/>
    <property type="evidence" value="ECO:0007669"/>
    <property type="project" value="InterPro"/>
</dbReference>
<keyword evidence="1" id="KW-0597">Phosphoprotein</keyword>
<dbReference type="InterPro" id="IPR010982">
    <property type="entry name" value="Lambda_DNA-bd_dom_sf"/>
</dbReference>
<sequence>MLKLNKKHTEMIRELLQKKGIDRRKHASTMAEILGIKYQSAKQKLDEKRGITFAEMKKIYSYFNMSFDNIKSHNGLFIMNDMHVRCNVEVEPCAVEFILPNNNYAIKKDNLYVVDQRNNESNENKYKVKKIDFLPAPKLAILDNDSEILELLYDLSNRLGIDAHTFAAKDKLLNSLKENNAYDCYIIDWLLDYNQTSESIIKEIRESNNNIPVILLTGQLNQREHEVGDAIIKYGVELIEKPTRTYIISSILISNLFY</sequence>
<evidence type="ECO:0000313" key="3">
    <source>
        <dbReference type="EMBL" id="QLH64456.1"/>
    </source>
</evidence>
<protein>
    <submittedName>
        <fullName evidence="3">Response regulator</fullName>
    </submittedName>
</protein>
<evidence type="ECO:0000256" key="1">
    <source>
        <dbReference type="PROSITE-ProRule" id="PRU00169"/>
    </source>
</evidence>
<geneLocation type="plasmid" evidence="3 4">
    <name>pSsAf2.3-1</name>
</geneLocation>
<dbReference type="InterPro" id="IPR013975">
    <property type="entry name" value="Tscrpt_reg_BetR_N"/>
</dbReference>
<dbReference type="SUPFAM" id="SSF52172">
    <property type="entry name" value="CheY-like"/>
    <property type="match status" value="1"/>
</dbReference>
<gene>
    <name evidence="3" type="ORF">SYMBAF_16645</name>
</gene>
<evidence type="ECO:0000259" key="2">
    <source>
        <dbReference type="PROSITE" id="PS50110"/>
    </source>
</evidence>
<dbReference type="Pfam" id="PF08667">
    <property type="entry name" value="BetR"/>
    <property type="match status" value="1"/>
</dbReference>
<feature type="modified residue" description="4-aspartylphosphate" evidence="1">
    <location>
        <position position="188"/>
    </location>
</feature>
<accession>A0A7D5SN30</accession>
<dbReference type="Gene3D" id="3.40.50.2300">
    <property type="match status" value="1"/>
</dbReference>
<name>A0A7D5SN30_9GAMM</name>
<dbReference type="RefSeq" id="WP_185899939.1">
    <property type="nucleotide sequence ID" value="NZ_CP050856.1"/>
</dbReference>
<dbReference type="InterPro" id="IPR001789">
    <property type="entry name" value="Sig_transdc_resp-reg_receiver"/>
</dbReference>
<dbReference type="GeneID" id="93738105"/>
<dbReference type="PROSITE" id="PS50110">
    <property type="entry name" value="RESPONSE_REGULATORY"/>
    <property type="match status" value="1"/>
</dbReference>
<dbReference type="InterPro" id="IPR011006">
    <property type="entry name" value="CheY-like_superfamily"/>
</dbReference>
<reference evidence="3 4" key="1">
    <citation type="journal article" date="2014" name="Genome Announc.">
        <title>Whole-Genome Sequence of Serratia symbiotica Strain CWBI-2.3T, a Free-Living Symbiont of the Black Bean Aphid Aphis fabae.</title>
        <authorList>
            <person name="Foray V."/>
            <person name="Grigorescu A.S."/>
            <person name="Sabri A."/>
            <person name="Haubruge E."/>
            <person name="Lognay G."/>
            <person name="Francis F."/>
            <person name="Fauconnier M.L."/>
            <person name="Hance T."/>
            <person name="Thonart P."/>
        </authorList>
    </citation>
    <scope>NUCLEOTIDE SEQUENCE [LARGE SCALE GENOMIC DNA]</scope>
    <source>
        <strain evidence="3">CWBI-2.3</strain>
        <plasmid evidence="3 4">pSsAf2.3-1</plasmid>
    </source>
</reference>
<dbReference type="GO" id="GO:0000160">
    <property type="term" value="P:phosphorelay signal transduction system"/>
    <property type="evidence" value="ECO:0007669"/>
    <property type="project" value="InterPro"/>
</dbReference>
<feature type="domain" description="Response regulatory" evidence="2">
    <location>
        <begin position="138"/>
        <end position="256"/>
    </location>
</feature>
<dbReference type="EMBL" id="CP050856">
    <property type="protein sequence ID" value="QLH64456.1"/>
    <property type="molecule type" value="Genomic_DNA"/>
</dbReference>